<dbReference type="GO" id="GO:0003677">
    <property type="term" value="F:DNA binding"/>
    <property type="evidence" value="ECO:0007669"/>
    <property type="project" value="UniProtKB-UniRule"/>
</dbReference>
<evidence type="ECO:0000313" key="5">
    <source>
        <dbReference type="Proteomes" id="UP000193986"/>
    </source>
</evidence>
<feature type="region of interest" description="Disordered" evidence="2">
    <location>
        <begin position="133"/>
        <end position="152"/>
    </location>
</feature>
<dbReference type="PROSITE" id="PS50071">
    <property type="entry name" value="HOMEOBOX_2"/>
    <property type="match status" value="1"/>
</dbReference>
<keyword evidence="1" id="KW-0371">Homeobox</keyword>
<dbReference type="InParanoid" id="A0A1Y2BDH2"/>
<sequence length="516" mass="57846">MSPSTFNNYRDANLSRINSECEAGPSCNVVRSPLGVLDGNTSASENTPRLSPMPHGYSDLGRRMPQYTRFLGEQDKRRVQWAEANGDSMPGARKRTKYGPGSLEARIGENVMPSSSPSPRNFHKASTQAAPTFHHGTLTKPHNPLPTDTGNLTVPTKRRVMLSPPKMYQSDLDAIVVWPLEPFAPFPGEVQSVGINPWGENDRTRAKYSTADYRVLWTVWTSEPLPRPVACARLGAFLGKSTDKMTTWFSNRRQDSKRGIESGTKTPQIHPHPVDSQETAAINMILSGVMTRDRFFQRYPQHPQFCQAIPQDRAVKNDCQPKLKEVVDVEVKDVMRSLETRPSLDKACRSQEGALARRQYQHLLDRLPTEEPSSDPVDLSDTEDDEEEEEEETRETSESTGVASSRYRSTASSESEPVHDMWDSVDQIRRPMTPTSSFTAPPSLSWTPSSWTTRSPFTPTGYPRPTLTHRQSCDRTTLNLDDQEDSIEYIGLDKQGSRSLVPLPLPLWITESGNTT</sequence>
<dbReference type="Proteomes" id="UP000193986">
    <property type="component" value="Unassembled WGS sequence"/>
</dbReference>
<feature type="compositionally biased region" description="Polar residues" evidence="2">
    <location>
        <begin position="40"/>
        <end position="49"/>
    </location>
</feature>
<evidence type="ECO:0000256" key="1">
    <source>
        <dbReference type="PROSITE-ProRule" id="PRU00108"/>
    </source>
</evidence>
<feature type="region of interest" description="Disordered" evidence="2">
    <location>
        <begin position="40"/>
        <end position="62"/>
    </location>
</feature>
<feature type="region of interest" description="Disordered" evidence="2">
    <location>
        <begin position="252"/>
        <end position="274"/>
    </location>
</feature>
<dbReference type="InterPro" id="IPR001356">
    <property type="entry name" value="HD"/>
</dbReference>
<evidence type="ECO:0000256" key="2">
    <source>
        <dbReference type="SAM" id="MobiDB-lite"/>
    </source>
</evidence>
<gene>
    <name evidence="4" type="ORF">BCR39DRAFT_522175</name>
</gene>
<keyword evidence="1" id="KW-0539">Nucleus</keyword>
<protein>
    <recommendedName>
        <fullName evidence="3">Homeobox domain-containing protein</fullName>
    </recommendedName>
</protein>
<dbReference type="InterPro" id="IPR009057">
    <property type="entry name" value="Homeodomain-like_sf"/>
</dbReference>
<dbReference type="SUPFAM" id="SSF46689">
    <property type="entry name" value="Homeodomain-like"/>
    <property type="match status" value="1"/>
</dbReference>
<evidence type="ECO:0000313" key="4">
    <source>
        <dbReference type="EMBL" id="ORY32863.1"/>
    </source>
</evidence>
<feature type="compositionally biased region" description="Acidic residues" evidence="2">
    <location>
        <begin position="378"/>
        <end position="393"/>
    </location>
</feature>
<feature type="compositionally biased region" description="Low complexity" evidence="2">
    <location>
        <begin position="441"/>
        <end position="460"/>
    </location>
</feature>
<comment type="caution">
    <text evidence="4">The sequence shown here is derived from an EMBL/GenBank/DDBJ whole genome shotgun (WGS) entry which is preliminary data.</text>
</comment>
<dbReference type="AlphaFoldDB" id="A0A1Y2BDH2"/>
<reference evidence="4 5" key="1">
    <citation type="submission" date="2016-07" db="EMBL/GenBank/DDBJ databases">
        <title>Pervasive Adenine N6-methylation of Active Genes in Fungi.</title>
        <authorList>
            <consortium name="DOE Joint Genome Institute"/>
            <person name="Mondo S.J."/>
            <person name="Dannebaum R.O."/>
            <person name="Kuo R.C."/>
            <person name="Labutti K."/>
            <person name="Haridas S."/>
            <person name="Kuo A."/>
            <person name="Salamov A."/>
            <person name="Ahrendt S.R."/>
            <person name="Lipzen A."/>
            <person name="Sullivan W."/>
            <person name="Andreopoulos W.B."/>
            <person name="Clum A."/>
            <person name="Lindquist E."/>
            <person name="Daum C."/>
            <person name="Ramamoorthy G.K."/>
            <person name="Gryganskyi A."/>
            <person name="Culley D."/>
            <person name="Magnuson J.K."/>
            <person name="James T.Y."/>
            <person name="O'Malley M.A."/>
            <person name="Stajich J.E."/>
            <person name="Spatafora J.W."/>
            <person name="Visel A."/>
            <person name="Grigoriev I.V."/>
        </authorList>
    </citation>
    <scope>NUCLEOTIDE SEQUENCE [LARGE SCALE GENOMIC DNA]</scope>
    <source>
        <strain evidence="4 5">68-887.2</strain>
    </source>
</reference>
<feature type="region of interest" description="Disordered" evidence="2">
    <location>
        <begin position="365"/>
        <end position="420"/>
    </location>
</feature>
<name>A0A1Y2BDH2_9TREE</name>
<proteinExistence type="predicted"/>
<feature type="DNA-binding region" description="Homeobox" evidence="1">
    <location>
        <begin position="201"/>
        <end position="260"/>
    </location>
</feature>
<feature type="compositionally biased region" description="Low complexity" evidence="2">
    <location>
        <begin position="398"/>
        <end position="415"/>
    </location>
</feature>
<feature type="region of interest" description="Disordered" evidence="2">
    <location>
        <begin position="433"/>
        <end position="469"/>
    </location>
</feature>
<evidence type="ECO:0000259" key="3">
    <source>
        <dbReference type="PROSITE" id="PS50071"/>
    </source>
</evidence>
<organism evidence="4 5">
    <name type="scientific">Naematelia encephala</name>
    <dbReference type="NCBI Taxonomy" id="71784"/>
    <lineage>
        <taxon>Eukaryota</taxon>
        <taxon>Fungi</taxon>
        <taxon>Dikarya</taxon>
        <taxon>Basidiomycota</taxon>
        <taxon>Agaricomycotina</taxon>
        <taxon>Tremellomycetes</taxon>
        <taxon>Tremellales</taxon>
        <taxon>Naemateliaceae</taxon>
        <taxon>Naematelia</taxon>
    </lineage>
</organism>
<accession>A0A1Y2BDH2</accession>
<comment type="subcellular location">
    <subcellularLocation>
        <location evidence="1">Nucleus</location>
    </subcellularLocation>
</comment>
<keyword evidence="1" id="KW-0238">DNA-binding</keyword>
<dbReference type="GO" id="GO:0005634">
    <property type="term" value="C:nucleus"/>
    <property type="evidence" value="ECO:0007669"/>
    <property type="project" value="UniProtKB-SubCell"/>
</dbReference>
<dbReference type="EMBL" id="MCFC01000008">
    <property type="protein sequence ID" value="ORY32863.1"/>
    <property type="molecule type" value="Genomic_DNA"/>
</dbReference>
<feature type="domain" description="Homeobox" evidence="3">
    <location>
        <begin position="199"/>
        <end position="259"/>
    </location>
</feature>
<keyword evidence="5" id="KW-1185">Reference proteome</keyword>